<keyword evidence="2" id="KW-1185">Reference proteome</keyword>
<gene>
    <name evidence="1" type="ORF">PN09_171</name>
</gene>
<evidence type="ECO:0000313" key="2">
    <source>
        <dbReference type="Proteomes" id="UP000605974"/>
    </source>
</evidence>
<proteinExistence type="predicted"/>
<organism evidence="1 2">
    <name type="scientific">Pseudomonas phage PN09</name>
    <dbReference type="NCBI Taxonomy" id="2782564"/>
    <lineage>
        <taxon>Viruses</taxon>
        <taxon>Duplodnaviria</taxon>
        <taxon>Heunggongvirae</taxon>
        <taxon>Uroviricota</taxon>
        <taxon>Caudoviricetes</taxon>
        <taxon>Vandenendeviridae</taxon>
        <taxon>Gorskivirinae</taxon>
        <taxon>Otagovirus</taxon>
        <taxon>Otagovirus PN09</taxon>
    </lineage>
</organism>
<reference evidence="1" key="1">
    <citation type="submission" date="2020-10" db="EMBL/GenBank/DDBJ databases">
        <authorList>
            <person name="Ni P."/>
        </authorList>
    </citation>
    <scope>NUCLEOTIDE SEQUENCE</scope>
</reference>
<sequence>MSLSITVTLIRSLKRVEVSRQGKVFTSGLVYNMRHYRAVESRFKAWDALGWPYEPKE</sequence>
<protein>
    <submittedName>
        <fullName evidence="1">Uncharacterized protein</fullName>
    </submittedName>
</protein>
<dbReference type="EMBL" id="MW175491">
    <property type="protein sequence ID" value="QPB10592.1"/>
    <property type="molecule type" value="Genomic_DNA"/>
</dbReference>
<accession>A0A7S7YDJ7</accession>
<evidence type="ECO:0000313" key="1">
    <source>
        <dbReference type="EMBL" id="QPB10592.1"/>
    </source>
</evidence>
<name>A0A7S7YDJ7_9CAUD</name>
<dbReference type="Proteomes" id="UP000605974">
    <property type="component" value="Segment"/>
</dbReference>